<name>A0A290Z6X0_9PSEU</name>
<evidence type="ECO:0000256" key="2">
    <source>
        <dbReference type="SAM" id="Phobius"/>
    </source>
</evidence>
<dbReference type="KEGG" id="apre:CNX65_17025"/>
<feature type="transmembrane region" description="Helical" evidence="2">
    <location>
        <begin position="602"/>
        <end position="626"/>
    </location>
</feature>
<sequence length="1092" mass="111897">MPERESVGAERPVVPRRPEQRAATQAPPRPQAPRSPAMLVGLQQAAGNRAVTSVVGSGSSTREQAPEVDLAVLAARPDLAVVGDRVRAAVAVERAELAGGADGLRGRITGSAEARVARANARAEGEVAGVTASVAAHRAEVAALVAAAAAGVVGATSDGAVQARGVGGASREDLRARVAASRARAVAAADEQARLAVSGGDAEAERAVSASGRAQERVSEAARQRIAAHQGDDKTRAAVRGAVTGACREVVGGMREQAGEVAGEVRESSGELAASLRKAGAALARDLGDGTDEVEGGLVDSTAAAVARIGELGSGQGGALEELRKQADSALDGLRAASVARIRAANAQVVEALRVGAARAAEGVDAAERAASTQLADGGATAVGALAGAPEGVAPEALDEFGRQVGDRLRASRVDAVERLTGSVDRVDAEQGALVSRFGDALDQERAQVDERAAQVEDSVAQAVQRADSATRQVVGTAVDGLRDEHGQVVGKHVAGLDEQVDSAARTWVGQREDTAAELAAEVDGKLREHDAVAAKSPGEFGKVAEQADEEANASLLSRIGSGVWSAVTKFAEGLLVLLAVAAVVFVVLVALKLVALSVAGALVALAVAGVLLLVYSLITGFIDRWRAYRATWGDQPWYVDVGAALGVLVLSVGGAVGLTQLVEGAAGVDLVTWKGLGVEERSERVTEGVLIIATILLLRGLSKRGGGVAEGPAAEPPRGGAPRTAEPPGEAPPVEVPRSSAPEPSRTPEVPERPVEPVPAPVVDPYAALGVRFGLSPDVVAVLRDAGSDVVVAERLLSRGVDPERVALASAYRGPTGLALLDVLTEAGIPEGAAWQFVDGAVPMGRAGEVEAFARSGALERLLDAGLDAERIVLLVDDLGARGVEVVDALVRGGVQAKVAVDVANLARAVGAADEVHRLTTSGNLENPASLRAFLQDIRAELANRPPARGKLTTLQDIADRSTRGRVALEWSTEARTADGRRSGADIIDHGTREAVQQKVVTGKGAQAVVDNLAKACAQLTGKTGEHPPAGYLRVADVRITTEVNPLFPLERATLLDALRENGVDARMVVGADQVRVGNGTGTHVFQANEF</sequence>
<evidence type="ECO:0000256" key="1">
    <source>
        <dbReference type="SAM" id="MobiDB-lite"/>
    </source>
</evidence>
<keyword evidence="2" id="KW-0812">Transmembrane</keyword>
<keyword evidence="2" id="KW-1133">Transmembrane helix</keyword>
<evidence type="ECO:0000313" key="3">
    <source>
        <dbReference type="EMBL" id="ATE54770.1"/>
    </source>
</evidence>
<gene>
    <name evidence="3" type="ORF">CNX65_17025</name>
</gene>
<proteinExistence type="predicted"/>
<feature type="transmembrane region" description="Helical" evidence="2">
    <location>
        <begin position="638"/>
        <end position="659"/>
    </location>
</feature>
<reference evidence="3" key="1">
    <citation type="submission" date="2017-09" db="EMBL/GenBank/DDBJ databases">
        <title>Complete Genome Sequence of ansamitocin-producing Bacterium Actinosynnema pretiosum X47.</title>
        <authorList>
            <person name="Cao G."/>
            <person name="Zong G."/>
            <person name="Zhong C."/>
            <person name="Fu J."/>
        </authorList>
    </citation>
    <scope>NUCLEOTIDE SEQUENCE [LARGE SCALE GENOMIC DNA]</scope>
    <source>
        <strain evidence="3">X47</strain>
    </source>
</reference>
<dbReference type="Proteomes" id="UP000218505">
    <property type="component" value="Chromosome"/>
</dbReference>
<feature type="compositionally biased region" description="Low complexity" evidence="1">
    <location>
        <begin position="737"/>
        <end position="749"/>
    </location>
</feature>
<keyword evidence="4" id="KW-1185">Reference proteome</keyword>
<accession>A0A290Z6X0</accession>
<feature type="transmembrane region" description="Helical" evidence="2">
    <location>
        <begin position="575"/>
        <end position="596"/>
    </location>
</feature>
<feature type="region of interest" description="Disordered" evidence="1">
    <location>
        <begin position="708"/>
        <end position="760"/>
    </location>
</feature>
<dbReference type="AlphaFoldDB" id="A0A290Z6X0"/>
<feature type="region of interest" description="Disordered" evidence="1">
    <location>
        <begin position="1"/>
        <end position="37"/>
    </location>
</feature>
<protein>
    <submittedName>
        <fullName evidence="3">Uncharacterized protein</fullName>
    </submittedName>
</protein>
<organism evidence="3 4">
    <name type="scientific">Actinosynnema pretiosum</name>
    <dbReference type="NCBI Taxonomy" id="42197"/>
    <lineage>
        <taxon>Bacteria</taxon>
        <taxon>Bacillati</taxon>
        <taxon>Actinomycetota</taxon>
        <taxon>Actinomycetes</taxon>
        <taxon>Pseudonocardiales</taxon>
        <taxon>Pseudonocardiaceae</taxon>
        <taxon>Actinosynnema</taxon>
    </lineage>
</organism>
<feature type="compositionally biased region" description="Low complexity" evidence="1">
    <location>
        <begin position="711"/>
        <end position="729"/>
    </location>
</feature>
<evidence type="ECO:0000313" key="4">
    <source>
        <dbReference type="Proteomes" id="UP000218505"/>
    </source>
</evidence>
<dbReference type="EMBL" id="CP023445">
    <property type="protein sequence ID" value="ATE54770.1"/>
    <property type="molecule type" value="Genomic_DNA"/>
</dbReference>
<dbReference type="RefSeq" id="WP_096494242.1">
    <property type="nucleotide sequence ID" value="NZ_CP023445.1"/>
</dbReference>
<keyword evidence="2" id="KW-0472">Membrane</keyword>